<dbReference type="Proteomes" id="UP000191820">
    <property type="component" value="Chromosome"/>
</dbReference>
<evidence type="ECO:0000256" key="1">
    <source>
        <dbReference type="SAM" id="Phobius"/>
    </source>
</evidence>
<accession>A0ABN4YGL8</accession>
<sequence>MNKNIGNSAHYQTPPKWYSRFIPKVIKQRWARWLTRRIPPNQQVTLSHKSIFILPSAFGIAWFMLIVVLYLFGTNYQNNLVIGLSLLLASVLHTCIIYSYKNLAGLTLTASMPPESIANTSLAFPVVLSSKQKKDLSNTNHQQICLNFAQQRHIRIGDVGESFNATVGYSPQNRGPFNPGRIQVSSNFPLGLFRAWSYVDLNIEQLIFAEPLQTTVSLTSLDDDNNTEFEHGKLQPGVDDYKGLKTYVEGESLKQVAWKQWAQGRGMLSKEFAQPEGKPVWLSLADTQGDDLEHKLSKLAWQVNALSQAHQIFGLVLDNQIIEQDSGESHRKQCQQLIASYGYRDITRSTQGELDEN</sequence>
<dbReference type="EMBL" id="CP020472">
    <property type="protein sequence ID" value="ARD21948.1"/>
    <property type="molecule type" value="Genomic_DNA"/>
</dbReference>
<name>A0ABN4YGL8_9GAMM</name>
<organism evidence="2 3">
    <name type="scientific">Shewanella japonica</name>
    <dbReference type="NCBI Taxonomy" id="93973"/>
    <lineage>
        <taxon>Bacteria</taxon>
        <taxon>Pseudomonadati</taxon>
        <taxon>Pseudomonadota</taxon>
        <taxon>Gammaproteobacteria</taxon>
        <taxon>Alteromonadales</taxon>
        <taxon>Shewanellaceae</taxon>
        <taxon>Shewanella</taxon>
    </lineage>
</organism>
<keyword evidence="1" id="KW-0812">Transmembrane</keyword>
<gene>
    <name evidence="2" type="ORF">SJ2017_1635</name>
</gene>
<evidence type="ECO:0000313" key="2">
    <source>
        <dbReference type="EMBL" id="ARD21948.1"/>
    </source>
</evidence>
<dbReference type="PANTHER" id="PTHR34351">
    <property type="entry name" value="SLR1927 PROTEIN-RELATED"/>
    <property type="match status" value="1"/>
</dbReference>
<feature type="transmembrane region" description="Helical" evidence="1">
    <location>
        <begin position="51"/>
        <end position="73"/>
    </location>
</feature>
<keyword evidence="1" id="KW-1133">Transmembrane helix</keyword>
<protein>
    <recommendedName>
        <fullName evidence="4">DUF58 domain-containing protein</fullName>
    </recommendedName>
</protein>
<dbReference type="PANTHER" id="PTHR34351:SF1">
    <property type="entry name" value="SLR1927 PROTEIN"/>
    <property type="match status" value="1"/>
</dbReference>
<keyword evidence="1" id="KW-0472">Membrane</keyword>
<proteinExistence type="predicted"/>
<feature type="transmembrane region" description="Helical" evidence="1">
    <location>
        <begin position="80"/>
        <end position="100"/>
    </location>
</feature>
<reference evidence="2 3" key="1">
    <citation type="submission" date="2017-03" db="EMBL/GenBank/DDBJ databases">
        <title>Genome sequencing of Shewanella japonica KCTC 22435.</title>
        <authorList>
            <person name="Kim K.M."/>
        </authorList>
    </citation>
    <scope>NUCLEOTIDE SEQUENCE [LARGE SCALE GENOMIC DNA]</scope>
    <source>
        <strain evidence="2 3">KCTC 22435</strain>
    </source>
</reference>
<evidence type="ECO:0000313" key="3">
    <source>
        <dbReference type="Proteomes" id="UP000191820"/>
    </source>
</evidence>
<keyword evidence="3" id="KW-1185">Reference proteome</keyword>
<dbReference type="RefSeq" id="WP_080915464.1">
    <property type="nucleotide sequence ID" value="NZ_CP020472.1"/>
</dbReference>
<evidence type="ECO:0008006" key="4">
    <source>
        <dbReference type="Google" id="ProtNLM"/>
    </source>
</evidence>